<organism evidence="2">
    <name type="scientific">Grosmannia clavigera (strain kw1407 / UAMH 11150)</name>
    <name type="common">Blue stain fungus</name>
    <name type="synonym">Graphiocladiella clavigera</name>
    <dbReference type="NCBI Taxonomy" id="655863"/>
    <lineage>
        <taxon>Eukaryota</taxon>
        <taxon>Fungi</taxon>
        <taxon>Dikarya</taxon>
        <taxon>Ascomycota</taxon>
        <taxon>Pezizomycotina</taxon>
        <taxon>Sordariomycetes</taxon>
        <taxon>Sordariomycetidae</taxon>
        <taxon>Ophiostomatales</taxon>
        <taxon>Ophiostomataceae</taxon>
        <taxon>Leptographium</taxon>
    </lineage>
</organism>
<reference evidence="1 2" key="1">
    <citation type="journal article" date="2011" name="Proc. Natl. Acad. Sci. U.S.A.">
        <title>Genome and transcriptome analyses of the mountain pine beetle-fungal symbiont Grosmannia clavigera, a lodgepole pine pathogen.</title>
        <authorList>
            <person name="DiGuistini S."/>
            <person name="Wang Y."/>
            <person name="Liao N.Y."/>
            <person name="Taylor G."/>
            <person name="Tanguay P."/>
            <person name="Feau N."/>
            <person name="Henrissat B."/>
            <person name="Chan S.K."/>
            <person name="Hesse-Orce U."/>
            <person name="Alamouti S.M."/>
            <person name="Tsui C.K.M."/>
            <person name="Docking R.T."/>
            <person name="Levasseur A."/>
            <person name="Haridas S."/>
            <person name="Robertson G."/>
            <person name="Birol I."/>
            <person name="Holt R.A."/>
            <person name="Marra M.A."/>
            <person name="Hamelin R.C."/>
            <person name="Hirst M."/>
            <person name="Jones S.J.M."/>
            <person name="Bohlmann J."/>
            <person name="Breuil C."/>
        </authorList>
    </citation>
    <scope>NUCLEOTIDE SEQUENCE [LARGE SCALE GENOMIC DNA]</scope>
    <source>
        <strain evidence="2">kw1407 / UAMH 11150</strain>
    </source>
</reference>
<dbReference type="InParanoid" id="F0XLC2"/>
<name>F0XLC2_GROCL</name>
<keyword evidence="2" id="KW-1185">Reference proteome</keyword>
<dbReference type="STRING" id="655863.F0XLC2"/>
<dbReference type="GeneID" id="25979899"/>
<sequence length="239" mass="26495">MSNMPPESTEESIAAATADEALVLTPQEQESLIESVYKNQGGDLVVRIVEEVGLNDFGFVVMRLDYGNEEDWVRWKDSFTEHLDLSLAKAEGGERIMDNLLVNFVEDEELDMAGFCGTAWYYVAIQEEGLVQPGLDSSMFLAVDRNAIDSLLSPVTGQEPWVWAVDRTSSFEVGQQPPQGDPPLSLEYPGYFRIAISELVPQLWPVCMLLEEMCGTQLWESLVGIGLNFLVPGVSHTLG</sequence>
<gene>
    <name evidence="1" type="ORF">CMQ_6463</name>
</gene>
<dbReference type="OrthoDB" id="4869816at2759"/>
<evidence type="ECO:0000313" key="1">
    <source>
        <dbReference type="EMBL" id="EFX01521.1"/>
    </source>
</evidence>
<dbReference type="EMBL" id="GL629794">
    <property type="protein sequence ID" value="EFX01521.1"/>
    <property type="molecule type" value="Genomic_DNA"/>
</dbReference>
<accession>F0XLC2</accession>
<dbReference type="AlphaFoldDB" id="F0XLC2"/>
<proteinExistence type="predicted"/>
<dbReference type="HOGENOM" id="CLU_1161246_0_0_1"/>
<dbReference type="Proteomes" id="UP000007796">
    <property type="component" value="Unassembled WGS sequence"/>
</dbReference>
<protein>
    <submittedName>
        <fullName evidence="1">Uncharacterized protein</fullName>
    </submittedName>
</protein>
<evidence type="ECO:0000313" key="2">
    <source>
        <dbReference type="Proteomes" id="UP000007796"/>
    </source>
</evidence>
<dbReference type="eggNOG" id="ENOG502STDZ">
    <property type="taxonomic scope" value="Eukaryota"/>
</dbReference>
<dbReference type="RefSeq" id="XP_014171003.1">
    <property type="nucleotide sequence ID" value="XM_014315528.1"/>
</dbReference>